<feature type="non-terminal residue" evidence="1">
    <location>
        <position position="1"/>
    </location>
</feature>
<gene>
    <name evidence="1" type="ORF">PACLA_8A029831</name>
</gene>
<dbReference type="SUPFAM" id="SSF56672">
    <property type="entry name" value="DNA/RNA polymerases"/>
    <property type="match status" value="1"/>
</dbReference>
<accession>A0A6S7KAM6</accession>
<dbReference type="InterPro" id="IPR043502">
    <property type="entry name" value="DNA/RNA_pol_sf"/>
</dbReference>
<feature type="non-terminal residue" evidence="1">
    <location>
        <position position="722"/>
    </location>
</feature>
<dbReference type="PANTHER" id="PTHR47510">
    <property type="entry name" value="REVERSE TRANSCRIPTASE DOMAIN-CONTAINING PROTEIN"/>
    <property type="match status" value="1"/>
</dbReference>
<dbReference type="InterPro" id="IPR005135">
    <property type="entry name" value="Endo/exonuclease/phosphatase"/>
</dbReference>
<dbReference type="Pfam" id="PF14529">
    <property type="entry name" value="Exo_endo_phos_2"/>
    <property type="match status" value="1"/>
</dbReference>
<dbReference type="PANTHER" id="PTHR47510:SF3">
    <property type="entry name" value="ENDO_EXONUCLEASE_PHOSPHATASE DOMAIN-CONTAINING PROTEIN"/>
    <property type="match status" value="1"/>
</dbReference>
<dbReference type="AlphaFoldDB" id="A0A6S7KAM6"/>
<dbReference type="PROSITE" id="PS50878">
    <property type="entry name" value="RT_POL"/>
    <property type="match status" value="1"/>
</dbReference>
<evidence type="ECO:0000313" key="1">
    <source>
        <dbReference type="EMBL" id="CAB4039944.1"/>
    </source>
</evidence>
<sequence length="722" mass="82285">QVIHSRPYKDDRSHVLMGLGYDFEFIGGQSGVCYHNFVCIWSWRVKSKVTVNDCNHLCGCSISYYPNSTAKFRPVLLLKYDIEINPGPGTQNSTNILQHKLKVLSLNSRSIVNKANHLTALESVNEHDLIAIVETLLNPTINDAEILSPSDFCIHRRDRTDRRGGGVMLAVRKPLYSTRRTDLETDAEILACEVRPTQKKKILVLVFYRPPSTNHVYMNAFNKCLKNARVARFTQIVVLGDFNLPDMNWNTNSSTNNGTGQLYDNFTKAIRDNFLWQLVDQPTRKEHILDLVLTNIPHKISNLEIFDDTISTDHKLIEFYLDFNIPKRNKISKSVFNFKKAKWNELKIALTSASWDQVFVYDCVNATLSSWTKMFMEIVEKYVPKIEIRNSNSTPWIDQDVIRLLRKKDKQRRIANKSFDNEDVNKYKQLRKEAKQLIEAKYTEYLNNMPTDNVCSNNDYANLDSHTSLTNITLSENEVLNCLQNINVSKASGPDGIPGRLLKAIATEITPSLTKVFNLSLCSGKVPSAWKTALITPILKEGNPHVVTNYRPISLLSILSKVLERCIYNHCYEFIQHKLTFYQHGFVQGRNCVTQLVRFYHKILEALDNGHEVDTIYLDFSKAFDRISHRPLLDKLKRHGFGGTLHDWFADYITARSQKVAIDGACSDLLSVTSGVPQGSILGPLLFVLYINDLPECIHKPTDIALFADDSKVSQIIGSSND</sequence>
<dbReference type="InterPro" id="IPR036691">
    <property type="entry name" value="Endo/exonu/phosph_ase_sf"/>
</dbReference>
<evidence type="ECO:0000313" key="2">
    <source>
        <dbReference type="Proteomes" id="UP001152795"/>
    </source>
</evidence>
<comment type="caution">
    <text evidence="1">The sequence shown here is derived from an EMBL/GenBank/DDBJ whole genome shotgun (WGS) entry which is preliminary data.</text>
</comment>
<keyword evidence="2" id="KW-1185">Reference proteome</keyword>
<dbReference type="SUPFAM" id="SSF56219">
    <property type="entry name" value="DNase I-like"/>
    <property type="match status" value="1"/>
</dbReference>
<proteinExistence type="predicted"/>
<dbReference type="CDD" id="cd01650">
    <property type="entry name" value="RT_nLTR_like"/>
    <property type="match status" value="1"/>
</dbReference>
<dbReference type="GO" id="GO:0003824">
    <property type="term" value="F:catalytic activity"/>
    <property type="evidence" value="ECO:0007669"/>
    <property type="project" value="InterPro"/>
</dbReference>
<organism evidence="1 2">
    <name type="scientific">Paramuricea clavata</name>
    <name type="common">Red gorgonian</name>
    <name type="synonym">Violescent sea-whip</name>
    <dbReference type="NCBI Taxonomy" id="317549"/>
    <lineage>
        <taxon>Eukaryota</taxon>
        <taxon>Metazoa</taxon>
        <taxon>Cnidaria</taxon>
        <taxon>Anthozoa</taxon>
        <taxon>Octocorallia</taxon>
        <taxon>Malacalcyonacea</taxon>
        <taxon>Plexauridae</taxon>
        <taxon>Paramuricea</taxon>
    </lineage>
</organism>
<name>A0A6S7KAM6_PARCT</name>
<dbReference type="Gene3D" id="3.60.10.10">
    <property type="entry name" value="Endonuclease/exonuclease/phosphatase"/>
    <property type="match status" value="1"/>
</dbReference>
<dbReference type="EMBL" id="CACRXK020026088">
    <property type="protein sequence ID" value="CAB4039944.1"/>
    <property type="molecule type" value="Genomic_DNA"/>
</dbReference>
<protein>
    <submittedName>
        <fullName evidence="1">Uncharacterized protein</fullName>
    </submittedName>
</protein>
<dbReference type="OrthoDB" id="426210at2759"/>
<dbReference type="InterPro" id="IPR000477">
    <property type="entry name" value="RT_dom"/>
</dbReference>
<dbReference type="Proteomes" id="UP001152795">
    <property type="component" value="Unassembled WGS sequence"/>
</dbReference>
<dbReference type="Pfam" id="PF00078">
    <property type="entry name" value="RVT_1"/>
    <property type="match status" value="1"/>
</dbReference>
<reference evidence="1" key="1">
    <citation type="submission" date="2020-04" db="EMBL/GenBank/DDBJ databases">
        <authorList>
            <person name="Alioto T."/>
            <person name="Alioto T."/>
            <person name="Gomez Garrido J."/>
        </authorList>
    </citation>
    <scope>NUCLEOTIDE SEQUENCE</scope>
    <source>
        <strain evidence="1">A484AB</strain>
    </source>
</reference>